<proteinExistence type="inferred from homology"/>
<accession>A0AAV0HP42</accession>
<keyword evidence="2" id="KW-0808">Transferase</keyword>
<name>A0AAV0HP42_9ROSI</name>
<evidence type="ECO:0000256" key="1">
    <source>
        <dbReference type="ARBA" id="ARBA00009861"/>
    </source>
</evidence>
<dbReference type="Pfam" id="PF02458">
    <property type="entry name" value="Transferase"/>
    <property type="match status" value="1"/>
</dbReference>
<evidence type="ECO:0000256" key="3">
    <source>
        <dbReference type="ARBA" id="ARBA00023315"/>
    </source>
</evidence>
<evidence type="ECO:0000256" key="2">
    <source>
        <dbReference type="ARBA" id="ARBA00022679"/>
    </source>
</evidence>
<dbReference type="EMBL" id="CAMGYJ010000002">
    <property type="protein sequence ID" value="CAI0387081.1"/>
    <property type="molecule type" value="Genomic_DNA"/>
</dbReference>
<sequence>MTPSASSSSSFRAKLEVRITSTETIKPSSPTTPRHDATFKLSLMDNYAPPLYMPCVFYYPQRSSESESSGDRRIDILKSSLAEALTRFYPLAGRLGEADSIPAVHCNDAGVPFSVAKVVHGGTLAAFLGTAPEPDSLAQFLPFPADQLSTAAAIQCAPQTAVRATVFPCGGVVVGTCSFHKIMDARTFFDFMLLWSAVARAGGGGGGWGYAHNRAATELFPARPGDANPTTFDFGSEQGETRVTRRFVFDEEAISSLKAISRSEHVPNPTRFEAVGGFTWKCAMNAAATARASAGGEPVTIHSVAVYQTYFLNINGFNKVILRNVILTAVMATDLRGRMKEPLPDYSIGNVVWLSPVWHNYSQNLSEALVLQQLATELRRSKGATDDEFMEKIEGGHGREEFMRNGETMWKALMAGFHAETESSSCSKTMVVGISSIVGIRLYDVDFGWGKPGWVSMTTYANQAPNSVLLMPSPKGHGMEAWVTLGEQEIAMLQRDDSDLLAYAKRNPAL</sequence>
<dbReference type="Proteomes" id="UP001154282">
    <property type="component" value="Unassembled WGS sequence"/>
</dbReference>
<comment type="caution">
    <text evidence="4">The sequence shown here is derived from an EMBL/GenBank/DDBJ whole genome shotgun (WGS) entry which is preliminary data.</text>
</comment>
<dbReference type="GO" id="GO:0016746">
    <property type="term" value="F:acyltransferase activity"/>
    <property type="evidence" value="ECO:0007669"/>
    <property type="project" value="UniProtKB-KW"/>
</dbReference>
<organism evidence="4 5">
    <name type="scientific">Linum tenue</name>
    <dbReference type="NCBI Taxonomy" id="586396"/>
    <lineage>
        <taxon>Eukaryota</taxon>
        <taxon>Viridiplantae</taxon>
        <taxon>Streptophyta</taxon>
        <taxon>Embryophyta</taxon>
        <taxon>Tracheophyta</taxon>
        <taxon>Spermatophyta</taxon>
        <taxon>Magnoliopsida</taxon>
        <taxon>eudicotyledons</taxon>
        <taxon>Gunneridae</taxon>
        <taxon>Pentapetalae</taxon>
        <taxon>rosids</taxon>
        <taxon>fabids</taxon>
        <taxon>Malpighiales</taxon>
        <taxon>Linaceae</taxon>
        <taxon>Linum</taxon>
    </lineage>
</organism>
<dbReference type="AlphaFoldDB" id="A0AAV0HP42"/>
<comment type="similarity">
    <text evidence="1">Belongs to the plant acyltransferase family.</text>
</comment>
<dbReference type="InterPro" id="IPR023213">
    <property type="entry name" value="CAT-like_dom_sf"/>
</dbReference>
<gene>
    <name evidence="4" type="ORF">LITE_LOCUS5332</name>
</gene>
<keyword evidence="5" id="KW-1185">Reference proteome</keyword>
<evidence type="ECO:0000313" key="4">
    <source>
        <dbReference type="EMBL" id="CAI0387081.1"/>
    </source>
</evidence>
<reference evidence="4" key="1">
    <citation type="submission" date="2022-08" db="EMBL/GenBank/DDBJ databases">
        <authorList>
            <person name="Gutierrez-Valencia J."/>
        </authorList>
    </citation>
    <scope>NUCLEOTIDE SEQUENCE</scope>
</reference>
<dbReference type="Gene3D" id="3.30.559.10">
    <property type="entry name" value="Chloramphenicol acetyltransferase-like domain"/>
    <property type="match status" value="2"/>
</dbReference>
<dbReference type="PANTHER" id="PTHR31623:SF110">
    <property type="entry name" value="VINORINE SYNTHASE-LIKE"/>
    <property type="match status" value="1"/>
</dbReference>
<keyword evidence="3" id="KW-0012">Acyltransferase</keyword>
<protein>
    <submittedName>
        <fullName evidence="4">Uncharacterized protein</fullName>
    </submittedName>
</protein>
<evidence type="ECO:0000313" key="5">
    <source>
        <dbReference type="Proteomes" id="UP001154282"/>
    </source>
</evidence>
<dbReference type="PANTHER" id="PTHR31623">
    <property type="entry name" value="F21J9.9"/>
    <property type="match status" value="1"/>
</dbReference>